<comment type="caution">
    <text evidence="1">The sequence shown here is derived from an EMBL/GenBank/DDBJ whole genome shotgun (WGS) entry which is preliminary data.</text>
</comment>
<dbReference type="EMBL" id="JAFIMR010000025">
    <property type="protein sequence ID" value="KAI1863561.1"/>
    <property type="molecule type" value="Genomic_DNA"/>
</dbReference>
<dbReference type="AlphaFoldDB" id="A0A9P9WHG5"/>
<accession>A0A9P9WHG5</accession>
<evidence type="ECO:0000313" key="2">
    <source>
        <dbReference type="Proteomes" id="UP000829685"/>
    </source>
</evidence>
<name>A0A9P9WHG5_9PEZI</name>
<dbReference type="Proteomes" id="UP000829685">
    <property type="component" value="Unassembled WGS sequence"/>
</dbReference>
<reference evidence="1" key="1">
    <citation type="submission" date="2021-03" db="EMBL/GenBank/DDBJ databases">
        <title>Revisited historic fungal species revealed as producer of novel bioactive compounds through whole genome sequencing and comparative genomics.</title>
        <authorList>
            <person name="Vignolle G.A."/>
            <person name="Hochenegger N."/>
            <person name="Mach R.L."/>
            <person name="Mach-Aigner A.R."/>
            <person name="Javad Rahimi M."/>
            <person name="Salim K.A."/>
            <person name="Chan C.M."/>
            <person name="Lim L.B.L."/>
            <person name="Cai F."/>
            <person name="Druzhinina I.S."/>
            <person name="U'Ren J.M."/>
            <person name="Derntl C."/>
        </authorList>
    </citation>
    <scope>NUCLEOTIDE SEQUENCE</scope>
    <source>
        <strain evidence="1">TUCIM 5799</strain>
    </source>
</reference>
<gene>
    <name evidence="1" type="ORF">JX265_008778</name>
</gene>
<sequence>MQSPHRTVLADQEVWSLKPAKLTLSRASMASGKGYEKYLGCGHVYHQYGALSDRSSGNEPQRPGTCGRCWALLVWDGRRLRIGTQARPVRRCEDWMDRRHLMLEMAGIKDFARHKTRVAETKRQRKHWKGLTWNNVHSKSKVRNRPSISTSMARPT</sequence>
<keyword evidence="2" id="KW-1185">Reference proteome</keyword>
<proteinExistence type="predicted"/>
<protein>
    <submittedName>
        <fullName evidence="1">Uncharacterized protein</fullName>
    </submittedName>
</protein>
<organism evidence="1 2">
    <name type="scientific">Neoarthrinium moseri</name>
    <dbReference type="NCBI Taxonomy" id="1658444"/>
    <lineage>
        <taxon>Eukaryota</taxon>
        <taxon>Fungi</taxon>
        <taxon>Dikarya</taxon>
        <taxon>Ascomycota</taxon>
        <taxon>Pezizomycotina</taxon>
        <taxon>Sordariomycetes</taxon>
        <taxon>Xylariomycetidae</taxon>
        <taxon>Amphisphaeriales</taxon>
        <taxon>Apiosporaceae</taxon>
        <taxon>Neoarthrinium</taxon>
    </lineage>
</organism>
<evidence type="ECO:0000313" key="1">
    <source>
        <dbReference type="EMBL" id="KAI1863561.1"/>
    </source>
</evidence>